<keyword evidence="5" id="KW-0472">Membrane</keyword>
<evidence type="ECO:0000256" key="3">
    <source>
        <dbReference type="ARBA" id="ARBA00012663"/>
    </source>
</evidence>
<dbReference type="OrthoDB" id="10023921at2759"/>
<keyword evidence="4" id="KW-0378">Hydrolase</keyword>
<evidence type="ECO:0000259" key="6">
    <source>
        <dbReference type="Pfam" id="PF00728"/>
    </source>
</evidence>
<evidence type="ECO:0000256" key="2">
    <source>
        <dbReference type="ARBA" id="ARBA00006285"/>
    </source>
</evidence>
<dbReference type="AlphaFoldDB" id="A0A9P0BYZ2"/>
<dbReference type="InterPro" id="IPR015883">
    <property type="entry name" value="Glyco_hydro_20_cat"/>
</dbReference>
<evidence type="ECO:0000256" key="4">
    <source>
        <dbReference type="ARBA" id="ARBA00022801"/>
    </source>
</evidence>
<keyword evidence="5" id="KW-1133">Transmembrane helix</keyword>
<dbReference type="GO" id="GO:0004563">
    <property type="term" value="F:beta-N-acetylhexosaminidase activity"/>
    <property type="evidence" value="ECO:0007669"/>
    <property type="project" value="UniProtKB-EC"/>
</dbReference>
<keyword evidence="8" id="KW-1185">Reference proteome</keyword>
<feature type="transmembrane region" description="Helical" evidence="5">
    <location>
        <begin position="69"/>
        <end position="88"/>
    </location>
</feature>
<organism evidence="7 8">
    <name type="scientific">Chrysodeixis includens</name>
    <name type="common">Soybean looper</name>
    <name type="synonym">Pseudoplusia includens</name>
    <dbReference type="NCBI Taxonomy" id="689277"/>
    <lineage>
        <taxon>Eukaryota</taxon>
        <taxon>Metazoa</taxon>
        <taxon>Ecdysozoa</taxon>
        <taxon>Arthropoda</taxon>
        <taxon>Hexapoda</taxon>
        <taxon>Insecta</taxon>
        <taxon>Pterygota</taxon>
        <taxon>Neoptera</taxon>
        <taxon>Endopterygota</taxon>
        <taxon>Lepidoptera</taxon>
        <taxon>Glossata</taxon>
        <taxon>Ditrysia</taxon>
        <taxon>Noctuoidea</taxon>
        <taxon>Noctuidae</taxon>
        <taxon>Plusiinae</taxon>
        <taxon>Chrysodeixis</taxon>
    </lineage>
</organism>
<evidence type="ECO:0000313" key="7">
    <source>
        <dbReference type="EMBL" id="CAH0597739.1"/>
    </source>
</evidence>
<dbReference type="CDD" id="cd06565">
    <property type="entry name" value="GH20_GcnA-like"/>
    <property type="match status" value="1"/>
</dbReference>
<gene>
    <name evidence="7" type="ORF">CINC_LOCUS7824</name>
</gene>
<evidence type="ECO:0000256" key="5">
    <source>
        <dbReference type="SAM" id="Phobius"/>
    </source>
</evidence>
<dbReference type="InterPro" id="IPR038901">
    <property type="entry name" value="HEXDC-like"/>
</dbReference>
<dbReference type="Proteomes" id="UP001154114">
    <property type="component" value="Chromosome 24"/>
</dbReference>
<evidence type="ECO:0000313" key="8">
    <source>
        <dbReference type="Proteomes" id="UP001154114"/>
    </source>
</evidence>
<feature type="domain" description="Glycoside hydrolase family 20 catalytic" evidence="6">
    <location>
        <begin position="159"/>
        <end position="305"/>
    </location>
</feature>
<accession>A0A9P0BYZ2</accession>
<comment type="similarity">
    <text evidence="2">Belongs to the glycosyl hydrolase 20 family.</text>
</comment>
<dbReference type="InterPro" id="IPR017853">
    <property type="entry name" value="GH"/>
</dbReference>
<dbReference type="PANTHER" id="PTHR21040:SF8">
    <property type="entry name" value="BCDNA.GH04120"/>
    <property type="match status" value="1"/>
</dbReference>
<protein>
    <recommendedName>
        <fullName evidence="3">beta-N-acetylhexosaminidase</fullName>
        <ecNumber evidence="3">3.2.1.52</ecNumber>
    </recommendedName>
</protein>
<dbReference type="SUPFAM" id="SSF51445">
    <property type="entry name" value="(Trans)glycosidases"/>
    <property type="match status" value="1"/>
</dbReference>
<dbReference type="PANTHER" id="PTHR21040">
    <property type="entry name" value="BCDNA.GH04120"/>
    <property type="match status" value="1"/>
</dbReference>
<dbReference type="GO" id="GO:0005975">
    <property type="term" value="P:carbohydrate metabolic process"/>
    <property type="evidence" value="ECO:0007669"/>
    <property type="project" value="InterPro"/>
</dbReference>
<keyword evidence="5" id="KW-0812">Transmembrane</keyword>
<proteinExistence type="inferred from homology"/>
<sequence>MWTEAVQLRDDYLVLHLVQLLSYFVETTCLSPSEYTPKRFTHFLPLVTQDDSKSNMQYSAIMRSIKIKFFVLTFSLLTIYLFLFYFFLEKWINRKHETAGLSSVVLKHVVVHLDLKGAPPRLSYLESLLPVFKYYGVNGLLMEYEDMFPYEGNLVNLSSRNCYDKNELKKFLNKSVLMGIEIIPLIQTFGHMEHALKLQEFKNLREVAKFPDSICPSKAGSIQLVKEMLTQVINFHTSIIPLHHFHIGCDEVYHIDKCDKCRHRNLTRIELFSKHALMVETVVHQLSPQITVLMWDDMLRGRKGMLLSNMDIANIEPVYWDYKPHLSVSHPDLLNYHRKFKDIWIASAYKGADGVTATTPDFKKRFNNHLAWLNFILDYKFGGETEVYNFKGIILTGWSRYSHMDPLCELLPASIPSLVINLILIQTLRKGVVINVAETLDSDDFFSKYIQAEFNMRFKCRNMIYVDDFDNAECSYENMEIHNELKQYNTFFRKIKDKLLSDEAILTSIDYHSQIGYINMNTAQVYLTWCKDNLKKLSNFEEKFRYLMSVYYEKDVVDEYVTSITYDVTKKVLNLLKIMKQHLKTVTWDRRPSPRNVTMILNYV</sequence>
<dbReference type="Pfam" id="PF00728">
    <property type="entry name" value="Glyco_hydro_20"/>
    <property type="match status" value="1"/>
</dbReference>
<comment type="catalytic activity">
    <reaction evidence="1">
        <text>Hydrolysis of terminal non-reducing N-acetyl-D-hexosamine residues in N-acetyl-beta-D-hexosaminides.</text>
        <dbReference type="EC" id="3.2.1.52"/>
    </reaction>
</comment>
<name>A0A9P0BYZ2_CHRIL</name>
<evidence type="ECO:0000256" key="1">
    <source>
        <dbReference type="ARBA" id="ARBA00001231"/>
    </source>
</evidence>
<reference evidence="7" key="1">
    <citation type="submission" date="2021-12" db="EMBL/GenBank/DDBJ databases">
        <authorList>
            <person name="King R."/>
        </authorList>
    </citation>
    <scope>NUCLEOTIDE SEQUENCE</scope>
</reference>
<dbReference type="Gene3D" id="3.20.20.80">
    <property type="entry name" value="Glycosidases"/>
    <property type="match status" value="1"/>
</dbReference>
<dbReference type="EMBL" id="LR824027">
    <property type="protein sequence ID" value="CAH0597739.1"/>
    <property type="molecule type" value="Genomic_DNA"/>
</dbReference>
<dbReference type="EC" id="3.2.1.52" evidence="3"/>